<dbReference type="EMBL" id="JACHKA010000001">
    <property type="protein sequence ID" value="MBB5987515.1"/>
    <property type="molecule type" value="Genomic_DNA"/>
</dbReference>
<gene>
    <name evidence="2" type="ORF">HNP60_003489</name>
</gene>
<evidence type="ECO:0000259" key="1">
    <source>
        <dbReference type="Pfam" id="PF04972"/>
    </source>
</evidence>
<protein>
    <recommendedName>
        <fullName evidence="1">BON domain-containing protein</fullName>
    </recommendedName>
</protein>
<reference evidence="2 3" key="1">
    <citation type="submission" date="2020-08" db="EMBL/GenBank/DDBJ databases">
        <title>Exploring microbial biodiversity for novel pathways involved in the catabolism of aromatic compounds derived from lignin.</title>
        <authorList>
            <person name="Elkins J."/>
        </authorList>
    </citation>
    <scope>NUCLEOTIDE SEQUENCE [LARGE SCALE GENOMIC DNA]</scope>
    <source>
        <strain evidence="2 3">B1D3A</strain>
    </source>
</reference>
<dbReference type="Proteomes" id="UP001138540">
    <property type="component" value="Unassembled WGS sequence"/>
</dbReference>
<comment type="caution">
    <text evidence="2">The sequence shown here is derived from an EMBL/GenBank/DDBJ whole genome shotgun (WGS) entry which is preliminary data.</text>
</comment>
<name>A0ABR6NJS3_9SPHN</name>
<dbReference type="RefSeq" id="WP_184156078.1">
    <property type="nucleotide sequence ID" value="NZ_JACHKA010000001.1"/>
</dbReference>
<evidence type="ECO:0000313" key="3">
    <source>
        <dbReference type="Proteomes" id="UP001138540"/>
    </source>
</evidence>
<sequence>MTQPNQVCLDPDIARAIEAALRANVSGNLALDRYHAALAEILSASRQWCSEADHAIAEKIAAAIREKGIAGVLTKARVCKGTVQLLGIVPTMQAHRAISAIARETPGVTDVRDQLICLNPASGAYMPCCD</sequence>
<evidence type="ECO:0000313" key="2">
    <source>
        <dbReference type="EMBL" id="MBB5987515.1"/>
    </source>
</evidence>
<accession>A0ABR6NJS3</accession>
<organism evidence="2 3">
    <name type="scientific">Sphingobium lignivorans</name>
    <dbReference type="NCBI Taxonomy" id="2735886"/>
    <lineage>
        <taxon>Bacteria</taxon>
        <taxon>Pseudomonadati</taxon>
        <taxon>Pseudomonadota</taxon>
        <taxon>Alphaproteobacteria</taxon>
        <taxon>Sphingomonadales</taxon>
        <taxon>Sphingomonadaceae</taxon>
        <taxon>Sphingobium</taxon>
    </lineage>
</organism>
<dbReference type="Pfam" id="PF04972">
    <property type="entry name" value="BON"/>
    <property type="match status" value="1"/>
</dbReference>
<dbReference type="InterPro" id="IPR007055">
    <property type="entry name" value="BON_dom"/>
</dbReference>
<proteinExistence type="predicted"/>
<keyword evidence="3" id="KW-1185">Reference proteome</keyword>
<dbReference type="Gene3D" id="3.30.1340.30">
    <property type="match status" value="1"/>
</dbReference>
<feature type="domain" description="BON" evidence="1">
    <location>
        <begin position="53"/>
        <end position="115"/>
    </location>
</feature>